<dbReference type="GO" id="GO:0003729">
    <property type="term" value="F:mRNA binding"/>
    <property type="evidence" value="ECO:0007669"/>
    <property type="project" value="TreeGrafter"/>
</dbReference>
<keyword evidence="4 6" id="KW-0862">Zinc</keyword>
<keyword evidence="3 6" id="KW-0863">Zinc-finger</keyword>
<evidence type="ECO:0000256" key="3">
    <source>
        <dbReference type="ARBA" id="ARBA00022771"/>
    </source>
</evidence>
<protein>
    <submittedName>
        <fullName evidence="10">Zinc finger CCCH domain-containing protein 32-like</fullName>
    </submittedName>
</protein>
<feature type="region of interest" description="Disordered" evidence="7">
    <location>
        <begin position="1"/>
        <end position="37"/>
    </location>
</feature>
<dbReference type="Gramene" id="Aco009226.1.mrna1">
    <property type="protein sequence ID" value="Aco009226.1.mrna1"/>
    <property type="gene ID" value="Aco009226.1.path1"/>
</dbReference>
<dbReference type="OrthoDB" id="5395350at2759"/>
<feature type="region of interest" description="Disordered" evidence="7">
    <location>
        <begin position="410"/>
        <end position="455"/>
    </location>
</feature>
<evidence type="ECO:0000256" key="6">
    <source>
        <dbReference type="PROSITE-ProRule" id="PRU00723"/>
    </source>
</evidence>
<keyword evidence="1 6" id="KW-0479">Metal-binding</keyword>
<evidence type="ECO:0000256" key="5">
    <source>
        <dbReference type="ARBA" id="ARBA00023125"/>
    </source>
</evidence>
<feature type="compositionally biased region" description="Gly residues" evidence="7">
    <location>
        <begin position="1"/>
        <end position="22"/>
    </location>
</feature>
<keyword evidence="9" id="KW-1185">Reference proteome</keyword>
<feature type="region of interest" description="Disordered" evidence="7">
    <location>
        <begin position="167"/>
        <end position="203"/>
    </location>
</feature>
<dbReference type="Pfam" id="PF15663">
    <property type="entry name" value="zf-CCCH_3"/>
    <property type="match status" value="1"/>
</dbReference>
<dbReference type="SUPFAM" id="SSF90229">
    <property type="entry name" value="CCCH zinc finger"/>
    <property type="match status" value="1"/>
</dbReference>
<feature type="domain" description="C3H1-type" evidence="8">
    <location>
        <begin position="66"/>
        <end position="92"/>
    </location>
</feature>
<evidence type="ECO:0000256" key="4">
    <source>
        <dbReference type="ARBA" id="ARBA00022833"/>
    </source>
</evidence>
<keyword evidence="5" id="KW-0238">DNA-binding</keyword>
<dbReference type="FunFam" id="4.10.1000.10:FF:000021">
    <property type="entry name" value="Zinc finger CCCH domain-containing protein 17"/>
    <property type="match status" value="1"/>
</dbReference>
<feature type="zinc finger region" description="C3H1-type" evidence="6">
    <location>
        <begin position="66"/>
        <end position="92"/>
    </location>
</feature>
<feature type="zinc finger region" description="C3H1-type" evidence="6">
    <location>
        <begin position="127"/>
        <end position="154"/>
    </location>
</feature>
<evidence type="ECO:0000256" key="7">
    <source>
        <dbReference type="SAM" id="MobiDB-lite"/>
    </source>
</evidence>
<dbReference type="SMART" id="SM00356">
    <property type="entry name" value="ZnF_C3H1"/>
    <property type="match status" value="3"/>
</dbReference>
<feature type="compositionally biased region" description="Acidic residues" evidence="7">
    <location>
        <begin position="650"/>
        <end position="676"/>
    </location>
</feature>
<sequence length="686" mass="75848">MDSGGGGGGGGRGGGGGGGGAKEGARPSTVEEEAQKRSTDCVYFLASPLTCKKGSECEYRHSEGARVNPRDCWYWLNGTCLNPKCSFRHPPLSLFGATVASVPAQPPATQASKPAQIPAPVPAYNMTKQSVPCYYFQKGNCLKGDKCPFMHGPQSAGAPLPEKATKVSNSHIQPPQTKNKDSWTMKDCKQKNRPNFQKTPPSASAANTIISAPKPLAVPSTSAKPVTKVHSAPSNVLPLKKTAVDGHPRFNQIHLPVEGGSVQNWMQKYEVKPIDDWLQNGSRHADEVLRESSPGFDVLVDNDDEDPEYLHNQDDFGRISSGRYLDALDNYEDRHTDDDRVLASFERDRYHGRGEPDWLGEVQNGYGLEQRLRSLAERISDRPGGLLQQEGESDLREKLLKRRRLNGLRSTINPDSWSEKPYSRDDNYVGEKQHSSISNRLSGRIRFPGGSSPNRVNLRREKEEVRGLRGRLSPVKATEIHTRHEERRRRKSNEDFPTGLRSFVGRISRSRDVVPSSLDFAGPKSLTELKGSKVTETKPAKVESEVSLSFEGPKPLSAILKRKRGAHSGDNLQTSNKKEDSDRDVEVGLRSITSTVEENGNNIVSKFEKDNARLNEGDEEEAKGVVAAAGEDFVYDNQELDHENARDGEPDYGFEAAEEEENAYQEDDDGLDDDDDFTKKVNGMFS</sequence>
<feature type="compositionally biased region" description="Polar residues" evidence="7">
    <location>
        <begin position="193"/>
        <end position="203"/>
    </location>
</feature>
<dbReference type="GeneID" id="109727368"/>
<evidence type="ECO:0000256" key="2">
    <source>
        <dbReference type="ARBA" id="ARBA00022737"/>
    </source>
</evidence>
<evidence type="ECO:0000313" key="10">
    <source>
        <dbReference type="RefSeq" id="XP_020113057.1"/>
    </source>
</evidence>
<feature type="region of interest" description="Disordered" evidence="7">
    <location>
        <begin position="561"/>
        <end position="585"/>
    </location>
</feature>
<dbReference type="Pfam" id="PF00642">
    <property type="entry name" value="zf-CCCH"/>
    <property type="match status" value="1"/>
</dbReference>
<evidence type="ECO:0000259" key="8">
    <source>
        <dbReference type="PROSITE" id="PS50103"/>
    </source>
</evidence>
<name>A0A6P5GZ26_ANACO</name>
<feature type="compositionally biased region" description="Basic and acidic residues" evidence="7">
    <location>
        <begin position="576"/>
        <end position="585"/>
    </location>
</feature>
<dbReference type="PROSITE" id="PS50103">
    <property type="entry name" value="ZF_C3H1"/>
    <property type="match status" value="3"/>
</dbReference>
<evidence type="ECO:0000313" key="9">
    <source>
        <dbReference type="Proteomes" id="UP000515123"/>
    </source>
</evidence>
<dbReference type="PANTHER" id="PTHR15725">
    <property type="entry name" value="ZN-FINGER, C-X8-C-X5-C-X3-H TYPE-CONTAINING"/>
    <property type="match status" value="1"/>
</dbReference>
<reference evidence="9" key="1">
    <citation type="journal article" date="2015" name="Nat. Genet.">
        <title>The pineapple genome and the evolution of CAM photosynthesis.</title>
        <authorList>
            <person name="Ming R."/>
            <person name="VanBuren R."/>
            <person name="Wai C.M."/>
            <person name="Tang H."/>
            <person name="Schatz M.C."/>
            <person name="Bowers J.E."/>
            <person name="Lyons E."/>
            <person name="Wang M.L."/>
            <person name="Chen J."/>
            <person name="Biggers E."/>
            <person name="Zhang J."/>
            <person name="Huang L."/>
            <person name="Zhang L."/>
            <person name="Miao W."/>
            <person name="Zhang J."/>
            <person name="Ye Z."/>
            <person name="Miao C."/>
            <person name="Lin Z."/>
            <person name="Wang H."/>
            <person name="Zhou H."/>
            <person name="Yim W.C."/>
            <person name="Priest H.D."/>
            <person name="Zheng C."/>
            <person name="Woodhouse M."/>
            <person name="Edger P.P."/>
            <person name="Guyot R."/>
            <person name="Guo H.B."/>
            <person name="Guo H."/>
            <person name="Zheng G."/>
            <person name="Singh R."/>
            <person name="Sharma A."/>
            <person name="Min X."/>
            <person name="Zheng Y."/>
            <person name="Lee H."/>
            <person name="Gurtowski J."/>
            <person name="Sedlazeck F.J."/>
            <person name="Harkess A."/>
            <person name="McKain M.R."/>
            <person name="Liao Z."/>
            <person name="Fang J."/>
            <person name="Liu J."/>
            <person name="Zhang X."/>
            <person name="Zhang Q."/>
            <person name="Hu W."/>
            <person name="Qin Y."/>
            <person name="Wang K."/>
            <person name="Chen L.Y."/>
            <person name="Shirley N."/>
            <person name="Lin Y.R."/>
            <person name="Liu L.Y."/>
            <person name="Hernandez A.G."/>
            <person name="Wright C.L."/>
            <person name="Bulone V."/>
            <person name="Tuskan G.A."/>
            <person name="Heath K."/>
            <person name="Zee F."/>
            <person name="Moore P.H."/>
            <person name="Sunkar R."/>
            <person name="Leebens-Mack J.H."/>
            <person name="Mockler T."/>
            <person name="Bennetzen J.L."/>
            <person name="Freeling M."/>
            <person name="Sankoff D."/>
            <person name="Paterson A.H."/>
            <person name="Zhu X."/>
            <person name="Yang X."/>
            <person name="Smith J.A."/>
            <person name="Cushman J.C."/>
            <person name="Paull R.E."/>
            <person name="Yu Q."/>
        </authorList>
    </citation>
    <scope>NUCLEOTIDE SEQUENCE [LARGE SCALE GENOMIC DNA]</scope>
    <source>
        <strain evidence="9">cv. F153</strain>
    </source>
</reference>
<dbReference type="Gene3D" id="4.10.1000.10">
    <property type="entry name" value="Zinc finger, CCCH-type"/>
    <property type="match status" value="2"/>
</dbReference>
<evidence type="ECO:0000256" key="1">
    <source>
        <dbReference type="ARBA" id="ARBA00022723"/>
    </source>
</evidence>
<feature type="domain" description="C3H1-type" evidence="8">
    <location>
        <begin position="35"/>
        <end position="64"/>
    </location>
</feature>
<feature type="compositionally biased region" description="Basic and acidic residues" evidence="7">
    <location>
        <begin position="178"/>
        <end position="190"/>
    </location>
</feature>
<proteinExistence type="predicted"/>
<dbReference type="InterPro" id="IPR041686">
    <property type="entry name" value="Znf-CCCH_3"/>
</dbReference>
<organism evidence="9 10">
    <name type="scientific">Ananas comosus</name>
    <name type="common">Pineapple</name>
    <name type="synonym">Ananas ananas</name>
    <dbReference type="NCBI Taxonomy" id="4615"/>
    <lineage>
        <taxon>Eukaryota</taxon>
        <taxon>Viridiplantae</taxon>
        <taxon>Streptophyta</taxon>
        <taxon>Embryophyta</taxon>
        <taxon>Tracheophyta</taxon>
        <taxon>Spermatophyta</taxon>
        <taxon>Magnoliopsida</taxon>
        <taxon>Liliopsida</taxon>
        <taxon>Poales</taxon>
        <taxon>Bromeliaceae</taxon>
        <taxon>Bromelioideae</taxon>
        <taxon>Ananas</taxon>
    </lineage>
</organism>
<dbReference type="AlphaFoldDB" id="A0A6P5GZ26"/>
<dbReference type="InterPro" id="IPR000571">
    <property type="entry name" value="Znf_CCCH"/>
</dbReference>
<feature type="compositionally biased region" description="Basic and acidic residues" evidence="7">
    <location>
        <begin position="417"/>
        <end position="434"/>
    </location>
</feature>
<gene>
    <name evidence="10" type="primary">LOC109727368</name>
</gene>
<dbReference type="PANTHER" id="PTHR15725:SF14">
    <property type="entry name" value="ZINC FINGER CCCH DOMAIN-CONTAINING PROTEIN 11A"/>
    <property type="match status" value="1"/>
</dbReference>
<feature type="zinc finger region" description="C3H1-type" evidence="6">
    <location>
        <begin position="35"/>
        <end position="64"/>
    </location>
</feature>
<feature type="compositionally biased region" description="Polar residues" evidence="7">
    <location>
        <begin position="167"/>
        <end position="177"/>
    </location>
</feature>
<dbReference type="RefSeq" id="XP_020113057.1">
    <property type="nucleotide sequence ID" value="XM_020257468.1"/>
</dbReference>
<dbReference type="GO" id="GO:0008270">
    <property type="term" value="F:zinc ion binding"/>
    <property type="evidence" value="ECO:0007669"/>
    <property type="project" value="UniProtKB-KW"/>
</dbReference>
<feature type="region of interest" description="Disordered" evidence="7">
    <location>
        <begin position="642"/>
        <end position="686"/>
    </location>
</feature>
<reference evidence="10" key="2">
    <citation type="submission" date="2025-08" db="UniProtKB">
        <authorList>
            <consortium name="RefSeq"/>
        </authorList>
    </citation>
    <scope>IDENTIFICATION</scope>
    <source>
        <tissue evidence="10">Leaf</tissue>
    </source>
</reference>
<keyword evidence="2" id="KW-0677">Repeat</keyword>
<dbReference type="GO" id="GO:0003677">
    <property type="term" value="F:DNA binding"/>
    <property type="evidence" value="ECO:0007669"/>
    <property type="project" value="UniProtKB-KW"/>
</dbReference>
<accession>A0A6P5GZ26</accession>
<dbReference type="Proteomes" id="UP000515123">
    <property type="component" value="Linkage group 22"/>
</dbReference>
<feature type="domain" description="C3H1-type" evidence="8">
    <location>
        <begin position="127"/>
        <end position="154"/>
    </location>
</feature>
<dbReference type="InterPro" id="IPR036855">
    <property type="entry name" value="Znf_CCCH_sf"/>
</dbReference>